<gene>
    <name evidence="3" type="ORF">CLW00_12022</name>
</gene>
<dbReference type="EMBL" id="PVTR01000020">
    <property type="protein sequence ID" value="PRY84476.1"/>
    <property type="molecule type" value="Genomic_DNA"/>
</dbReference>
<keyword evidence="3" id="KW-0378">Hydrolase</keyword>
<evidence type="ECO:0000256" key="1">
    <source>
        <dbReference type="SAM" id="Phobius"/>
    </source>
</evidence>
<dbReference type="GO" id="GO:0003676">
    <property type="term" value="F:nucleic acid binding"/>
    <property type="evidence" value="ECO:0007669"/>
    <property type="project" value="InterPro"/>
</dbReference>
<protein>
    <submittedName>
        <fullName evidence="3">HNH endonuclease</fullName>
    </submittedName>
</protein>
<keyword evidence="1" id="KW-1133">Transmembrane helix</keyword>
<organism evidence="3 4">
    <name type="scientific">Mongoliibacter ruber</name>
    <dbReference type="NCBI Taxonomy" id="1750599"/>
    <lineage>
        <taxon>Bacteria</taxon>
        <taxon>Pseudomonadati</taxon>
        <taxon>Bacteroidota</taxon>
        <taxon>Cytophagia</taxon>
        <taxon>Cytophagales</taxon>
        <taxon>Cyclobacteriaceae</taxon>
        <taxon>Mongoliibacter</taxon>
    </lineage>
</organism>
<dbReference type="GO" id="GO:0004519">
    <property type="term" value="F:endonuclease activity"/>
    <property type="evidence" value="ECO:0007669"/>
    <property type="project" value="UniProtKB-KW"/>
</dbReference>
<keyword evidence="3" id="KW-0540">Nuclease</keyword>
<dbReference type="InterPro" id="IPR003615">
    <property type="entry name" value="HNH_nuc"/>
</dbReference>
<dbReference type="RefSeq" id="WP_106135551.1">
    <property type="nucleotide sequence ID" value="NZ_PVTR01000020.1"/>
</dbReference>
<keyword evidence="1" id="KW-0472">Membrane</keyword>
<sequence>MAQKPYRFSKKAGRYIPNTQSGNRKFYHKLLASIEPYADFDPNSTYGKHIMKKTISDLRKYKLTNEEYSEHKNSLATKIKRLKELQDNNKREEGFRRRNAINKRASEIVQQKNPLVAFLKKRAFLIAVITGIFFHVFFNEIQKSIWVFLGCWVSLSILGNWIFNRIKKSNFFLAQIELKHSDFDQDLRTLELSKKEEIRLNEIEIENFKNQMEILRTKVSLKAQDLLNEDKLKFILSEQFYNSTDWKKIRVQALLSFENVCVNCGSLENLAIDHIYPRSKFPEKALELSNTQILCLKCNSSKGNRMY</sequence>
<dbReference type="GO" id="GO:0008270">
    <property type="term" value="F:zinc ion binding"/>
    <property type="evidence" value="ECO:0007669"/>
    <property type="project" value="InterPro"/>
</dbReference>
<comment type="caution">
    <text evidence="3">The sequence shown here is derived from an EMBL/GenBank/DDBJ whole genome shotgun (WGS) entry which is preliminary data.</text>
</comment>
<evidence type="ECO:0000313" key="3">
    <source>
        <dbReference type="EMBL" id="PRY84476.1"/>
    </source>
</evidence>
<proteinExistence type="predicted"/>
<reference evidence="3 4" key="1">
    <citation type="submission" date="2018-03" db="EMBL/GenBank/DDBJ databases">
        <title>Genomic Encyclopedia of Archaeal and Bacterial Type Strains, Phase II (KMG-II): from individual species to whole genera.</title>
        <authorList>
            <person name="Goeker M."/>
        </authorList>
    </citation>
    <scope>NUCLEOTIDE SEQUENCE [LARGE SCALE GENOMIC DNA]</scope>
    <source>
        <strain evidence="3 4">DSM 27929</strain>
    </source>
</reference>
<feature type="domain" description="HNH nuclease" evidence="2">
    <location>
        <begin position="248"/>
        <end position="300"/>
    </location>
</feature>
<name>A0A2T0WCU8_9BACT</name>
<dbReference type="Pfam" id="PF01844">
    <property type="entry name" value="HNH"/>
    <property type="match status" value="1"/>
</dbReference>
<accession>A0A2T0WCU8</accession>
<dbReference type="Proteomes" id="UP000238157">
    <property type="component" value="Unassembled WGS sequence"/>
</dbReference>
<dbReference type="SMART" id="SM00507">
    <property type="entry name" value="HNHc"/>
    <property type="match status" value="1"/>
</dbReference>
<keyword evidence="4" id="KW-1185">Reference proteome</keyword>
<dbReference type="OrthoDB" id="1340280at2"/>
<dbReference type="Gene3D" id="1.10.30.50">
    <property type="match status" value="1"/>
</dbReference>
<dbReference type="CDD" id="cd00085">
    <property type="entry name" value="HNHc"/>
    <property type="match status" value="1"/>
</dbReference>
<evidence type="ECO:0000313" key="4">
    <source>
        <dbReference type="Proteomes" id="UP000238157"/>
    </source>
</evidence>
<feature type="transmembrane region" description="Helical" evidence="1">
    <location>
        <begin position="144"/>
        <end position="163"/>
    </location>
</feature>
<evidence type="ECO:0000259" key="2">
    <source>
        <dbReference type="SMART" id="SM00507"/>
    </source>
</evidence>
<feature type="transmembrane region" description="Helical" evidence="1">
    <location>
        <begin position="122"/>
        <end position="138"/>
    </location>
</feature>
<keyword evidence="3" id="KW-0255">Endonuclease</keyword>
<dbReference type="AlphaFoldDB" id="A0A2T0WCU8"/>
<keyword evidence="1" id="KW-0812">Transmembrane</keyword>
<dbReference type="InterPro" id="IPR002711">
    <property type="entry name" value="HNH"/>
</dbReference>